<dbReference type="GeneID" id="4707346"/>
<dbReference type="CDD" id="cd00067">
    <property type="entry name" value="GAL4"/>
    <property type="match status" value="1"/>
</dbReference>
<dbReference type="RefSeq" id="XP_001275056.1">
    <property type="nucleotide sequence ID" value="XM_001275055.1"/>
</dbReference>
<protein>
    <submittedName>
        <fullName evidence="7">C6 zinc finger domain protein</fullName>
    </submittedName>
</protein>
<keyword evidence="2" id="KW-0238">DNA-binding</keyword>
<dbReference type="Proteomes" id="UP000006701">
    <property type="component" value="Unassembled WGS sequence"/>
</dbReference>
<dbReference type="GO" id="GO:0000981">
    <property type="term" value="F:DNA-binding transcription factor activity, RNA polymerase II-specific"/>
    <property type="evidence" value="ECO:0007669"/>
    <property type="project" value="InterPro"/>
</dbReference>
<dbReference type="AlphaFoldDB" id="A1C8J3"/>
<dbReference type="EMBL" id="DS027046">
    <property type="protein sequence ID" value="EAW13630.1"/>
    <property type="molecule type" value="Genomic_DNA"/>
</dbReference>
<evidence type="ECO:0000259" key="6">
    <source>
        <dbReference type="PROSITE" id="PS50048"/>
    </source>
</evidence>
<evidence type="ECO:0000256" key="1">
    <source>
        <dbReference type="ARBA" id="ARBA00023015"/>
    </source>
</evidence>
<dbReference type="PANTHER" id="PTHR47424">
    <property type="entry name" value="REGULATORY PROTEIN GAL4"/>
    <property type="match status" value="1"/>
</dbReference>
<reference evidence="7 8" key="1">
    <citation type="journal article" date="2008" name="PLoS Genet.">
        <title>Genomic islands in the pathogenic filamentous fungus Aspergillus fumigatus.</title>
        <authorList>
            <person name="Fedorova N.D."/>
            <person name="Khaldi N."/>
            <person name="Joardar V.S."/>
            <person name="Maiti R."/>
            <person name="Amedeo P."/>
            <person name="Anderson M.J."/>
            <person name="Crabtree J."/>
            <person name="Silva J.C."/>
            <person name="Badger J.H."/>
            <person name="Albarraq A."/>
            <person name="Angiuoli S."/>
            <person name="Bussey H."/>
            <person name="Bowyer P."/>
            <person name="Cotty P.J."/>
            <person name="Dyer P.S."/>
            <person name="Egan A."/>
            <person name="Galens K."/>
            <person name="Fraser-Liggett C.M."/>
            <person name="Haas B.J."/>
            <person name="Inman J.M."/>
            <person name="Kent R."/>
            <person name="Lemieux S."/>
            <person name="Malavazi I."/>
            <person name="Orvis J."/>
            <person name="Roemer T."/>
            <person name="Ronning C.M."/>
            <person name="Sundaram J.P."/>
            <person name="Sutton G."/>
            <person name="Turner G."/>
            <person name="Venter J.C."/>
            <person name="White O.R."/>
            <person name="Whitty B.R."/>
            <person name="Youngman P."/>
            <person name="Wolfe K.H."/>
            <person name="Goldman G.H."/>
            <person name="Wortman J.R."/>
            <person name="Jiang B."/>
            <person name="Denning D.W."/>
            <person name="Nierman W.C."/>
        </authorList>
    </citation>
    <scope>NUCLEOTIDE SEQUENCE [LARGE SCALE GENOMIC DNA]</scope>
    <source>
        <strain evidence="8">ATCC 1007 / CBS 513.65 / DSM 816 / NCTC 3887 / NRRL 1</strain>
    </source>
</reference>
<evidence type="ECO:0000256" key="2">
    <source>
        <dbReference type="ARBA" id="ARBA00023125"/>
    </source>
</evidence>
<evidence type="ECO:0000313" key="7">
    <source>
        <dbReference type="EMBL" id="EAW13630.1"/>
    </source>
</evidence>
<keyword evidence="8" id="KW-1185">Reference proteome</keyword>
<keyword evidence="3" id="KW-0804">Transcription</keyword>
<name>A1C8J3_ASPCL</name>
<dbReference type="PANTHER" id="PTHR47424:SF3">
    <property type="entry name" value="REGULATORY PROTEIN GAL4"/>
    <property type="match status" value="1"/>
</dbReference>
<dbReference type="HOGENOM" id="CLU_1184778_0_0_1"/>
<dbReference type="OrthoDB" id="10261408at2759"/>
<dbReference type="Pfam" id="PF00172">
    <property type="entry name" value="Zn_clus"/>
    <property type="match status" value="1"/>
</dbReference>
<feature type="region of interest" description="Disordered" evidence="5">
    <location>
        <begin position="89"/>
        <end position="118"/>
    </location>
</feature>
<accession>A1C8J3</accession>
<gene>
    <name evidence="7" type="ORF">ACLA_043490</name>
</gene>
<dbReference type="GO" id="GO:0008270">
    <property type="term" value="F:zinc ion binding"/>
    <property type="evidence" value="ECO:0007669"/>
    <property type="project" value="InterPro"/>
</dbReference>
<dbReference type="InterPro" id="IPR001138">
    <property type="entry name" value="Zn2Cys6_DnaBD"/>
</dbReference>
<keyword evidence="1" id="KW-0805">Transcription regulation</keyword>
<evidence type="ECO:0000256" key="5">
    <source>
        <dbReference type="SAM" id="MobiDB-lite"/>
    </source>
</evidence>
<feature type="compositionally biased region" description="Low complexity" evidence="5">
    <location>
        <begin position="91"/>
        <end position="100"/>
    </location>
</feature>
<dbReference type="InterPro" id="IPR051127">
    <property type="entry name" value="Fungal_SecMet_Regulators"/>
</dbReference>
<evidence type="ECO:0000256" key="3">
    <source>
        <dbReference type="ARBA" id="ARBA00023163"/>
    </source>
</evidence>
<dbReference type="InterPro" id="IPR036864">
    <property type="entry name" value="Zn2-C6_fun-type_DNA-bd_sf"/>
</dbReference>
<feature type="domain" description="Zn(2)-C6 fungal-type" evidence="6">
    <location>
        <begin position="12"/>
        <end position="42"/>
    </location>
</feature>
<sequence length="234" mass="26297">MAKEITKDEYTVCDQCRVRKIRCSREKPSCRNCGRLGLQCEWSGQGKKCNQTTLLSHTILGMGSRLQQLETSLADTQRSLKRLFEGSAVVSPPSSRYPSSPSRPTPQLTPPRFPDGSKAPVFTRPLGRFLLDHGNDQRYFGPTSLEALMLTIKDELSDSTETERESTRECVLQAQHKINILVSQADESKTCLADRSLPTTPPFAILDAMIEPYFTTTNHHFPIWTKEKVQADGH</sequence>
<dbReference type="SUPFAM" id="SSF57701">
    <property type="entry name" value="Zn2/Cys6 DNA-binding domain"/>
    <property type="match status" value="1"/>
</dbReference>
<feature type="compositionally biased region" description="Pro residues" evidence="5">
    <location>
        <begin position="101"/>
        <end position="113"/>
    </location>
</feature>
<dbReference type="Gene3D" id="4.10.240.10">
    <property type="entry name" value="Zn(2)-C6 fungal-type DNA-binding domain"/>
    <property type="match status" value="1"/>
</dbReference>
<proteinExistence type="predicted"/>
<dbReference type="VEuPathDB" id="FungiDB:ACLA_043490"/>
<dbReference type="KEGG" id="act:ACLA_043490"/>
<dbReference type="PROSITE" id="PS50048">
    <property type="entry name" value="ZN2_CY6_FUNGAL_2"/>
    <property type="match status" value="1"/>
</dbReference>
<dbReference type="GO" id="GO:0003677">
    <property type="term" value="F:DNA binding"/>
    <property type="evidence" value="ECO:0007669"/>
    <property type="project" value="UniProtKB-KW"/>
</dbReference>
<dbReference type="SMART" id="SM00066">
    <property type="entry name" value="GAL4"/>
    <property type="match status" value="1"/>
</dbReference>
<dbReference type="STRING" id="344612.A1C8J3"/>
<dbReference type="PROSITE" id="PS00463">
    <property type="entry name" value="ZN2_CY6_FUNGAL_1"/>
    <property type="match status" value="1"/>
</dbReference>
<organism evidence="7 8">
    <name type="scientific">Aspergillus clavatus (strain ATCC 1007 / CBS 513.65 / DSM 816 / NCTC 3887 / NRRL 1 / QM 1276 / 107)</name>
    <dbReference type="NCBI Taxonomy" id="344612"/>
    <lineage>
        <taxon>Eukaryota</taxon>
        <taxon>Fungi</taxon>
        <taxon>Dikarya</taxon>
        <taxon>Ascomycota</taxon>
        <taxon>Pezizomycotina</taxon>
        <taxon>Eurotiomycetes</taxon>
        <taxon>Eurotiomycetidae</taxon>
        <taxon>Eurotiales</taxon>
        <taxon>Aspergillaceae</taxon>
        <taxon>Aspergillus</taxon>
        <taxon>Aspergillus subgen. Fumigati</taxon>
    </lineage>
</organism>
<evidence type="ECO:0000313" key="8">
    <source>
        <dbReference type="Proteomes" id="UP000006701"/>
    </source>
</evidence>
<keyword evidence="4" id="KW-0539">Nucleus</keyword>
<evidence type="ECO:0000256" key="4">
    <source>
        <dbReference type="ARBA" id="ARBA00023242"/>
    </source>
</evidence>